<evidence type="ECO:0000259" key="5">
    <source>
        <dbReference type="Pfam" id="PF03450"/>
    </source>
</evidence>
<sequence length="246" mass="26616">MYLRPTQPSMSLRPLSPAETAVEVNGGLQIGASMTMETLARFPAAQAFPALQMALRSLIVSSAHREAKLCNVLTGEGEVQGLAAALIALDAELFVTGPIRERAISLRKYLSLDGLKISDDESITDFFLPKSSLPKSQSGSKESSNYQSVDYLRSGQALCGVAAWARKSGETLEEVRLVLAGCTQVPVSLKRVSAALRGRESTPSHIEAAIRKLGEERLTLYNPELTMGSHLFNLTKTLIKRAVIMI</sequence>
<dbReference type="SUPFAM" id="SSF56176">
    <property type="entry name" value="FAD-binding/transporter-associated domain-like"/>
    <property type="match status" value="1"/>
</dbReference>
<dbReference type="InterPro" id="IPR016169">
    <property type="entry name" value="FAD-bd_PCMH_sub2"/>
</dbReference>
<evidence type="ECO:0000313" key="6">
    <source>
        <dbReference type="EMBL" id="GHB57670.1"/>
    </source>
</evidence>
<feature type="domain" description="CO dehydrogenase flavoprotein C-terminal" evidence="5">
    <location>
        <begin position="156"/>
        <end position="216"/>
    </location>
</feature>
<dbReference type="SUPFAM" id="SSF55447">
    <property type="entry name" value="CO dehydrogenase flavoprotein C-terminal domain-like"/>
    <property type="match status" value="1"/>
</dbReference>
<dbReference type="Pfam" id="PF03450">
    <property type="entry name" value="CO_deh_flav_C"/>
    <property type="match status" value="1"/>
</dbReference>
<dbReference type="InterPro" id="IPR002346">
    <property type="entry name" value="Mopterin_DH_FAD-bd"/>
</dbReference>
<reference evidence="6 7" key="1">
    <citation type="journal article" date="2014" name="Int. J. Syst. Evol. Microbiol.">
        <title>Complete genome sequence of Corynebacterium casei LMG S-19264T (=DSM 44701T), isolated from a smear-ripened cheese.</title>
        <authorList>
            <consortium name="US DOE Joint Genome Institute (JGI-PGF)"/>
            <person name="Walter F."/>
            <person name="Albersmeier A."/>
            <person name="Kalinowski J."/>
            <person name="Ruckert C."/>
        </authorList>
    </citation>
    <scope>NUCLEOTIDE SEQUENCE [LARGE SCALE GENOMIC DNA]</scope>
    <source>
        <strain evidence="6 7">KCTC 12866</strain>
    </source>
</reference>
<gene>
    <name evidence="6" type="ORF">GCM10007390_08860</name>
</gene>
<evidence type="ECO:0000256" key="3">
    <source>
        <dbReference type="ARBA" id="ARBA00023002"/>
    </source>
</evidence>
<dbReference type="EMBL" id="BMXF01000001">
    <property type="protein sequence ID" value="GHB57670.1"/>
    <property type="molecule type" value="Genomic_DNA"/>
</dbReference>
<evidence type="ECO:0000256" key="1">
    <source>
        <dbReference type="ARBA" id="ARBA00022630"/>
    </source>
</evidence>
<keyword evidence="3" id="KW-0560">Oxidoreductase</keyword>
<keyword evidence="7" id="KW-1185">Reference proteome</keyword>
<dbReference type="Gene3D" id="3.30.390.50">
    <property type="entry name" value="CO dehydrogenase flavoprotein, C-terminal domain"/>
    <property type="match status" value="1"/>
</dbReference>
<comment type="caution">
    <text evidence="6">The sequence shown here is derived from an EMBL/GenBank/DDBJ whole genome shotgun (WGS) entry which is preliminary data.</text>
</comment>
<feature type="domain" description="Molybdopterin dehydrogenase FAD-binding" evidence="4">
    <location>
        <begin position="11"/>
        <end position="130"/>
    </location>
</feature>
<keyword evidence="2" id="KW-0274">FAD</keyword>
<dbReference type="Pfam" id="PF00941">
    <property type="entry name" value="FAD_binding_5"/>
    <property type="match status" value="1"/>
</dbReference>
<organism evidence="6 7">
    <name type="scientific">Persicitalea jodogahamensis</name>
    <dbReference type="NCBI Taxonomy" id="402147"/>
    <lineage>
        <taxon>Bacteria</taxon>
        <taxon>Pseudomonadati</taxon>
        <taxon>Bacteroidota</taxon>
        <taxon>Cytophagia</taxon>
        <taxon>Cytophagales</taxon>
        <taxon>Spirosomataceae</taxon>
        <taxon>Persicitalea</taxon>
    </lineage>
</organism>
<evidence type="ECO:0000259" key="4">
    <source>
        <dbReference type="Pfam" id="PF00941"/>
    </source>
</evidence>
<dbReference type="GO" id="GO:0050660">
    <property type="term" value="F:flavin adenine dinucleotide binding"/>
    <property type="evidence" value="ECO:0007669"/>
    <property type="project" value="InterPro"/>
</dbReference>
<keyword evidence="1" id="KW-0285">Flavoprotein</keyword>
<name>A0A8J3G8R1_9BACT</name>
<evidence type="ECO:0008006" key="8">
    <source>
        <dbReference type="Google" id="ProtNLM"/>
    </source>
</evidence>
<dbReference type="AlphaFoldDB" id="A0A8J3G8R1"/>
<dbReference type="PANTHER" id="PTHR42659:SF2">
    <property type="entry name" value="XANTHINE DEHYDROGENASE SUBUNIT C-RELATED"/>
    <property type="match status" value="1"/>
</dbReference>
<accession>A0A8J3G8R1</accession>
<dbReference type="InterPro" id="IPR005107">
    <property type="entry name" value="CO_DH_flav_C"/>
</dbReference>
<dbReference type="InterPro" id="IPR036318">
    <property type="entry name" value="FAD-bd_PCMH-like_sf"/>
</dbReference>
<evidence type="ECO:0000313" key="7">
    <source>
        <dbReference type="Proteomes" id="UP000598271"/>
    </source>
</evidence>
<dbReference type="InterPro" id="IPR036683">
    <property type="entry name" value="CO_DH_flav_C_dom_sf"/>
</dbReference>
<dbReference type="PANTHER" id="PTHR42659">
    <property type="entry name" value="XANTHINE DEHYDROGENASE SUBUNIT C-RELATED"/>
    <property type="match status" value="1"/>
</dbReference>
<evidence type="ECO:0000256" key="2">
    <source>
        <dbReference type="ARBA" id="ARBA00022827"/>
    </source>
</evidence>
<dbReference type="Proteomes" id="UP000598271">
    <property type="component" value="Unassembled WGS sequence"/>
</dbReference>
<dbReference type="Gene3D" id="3.30.465.10">
    <property type="match status" value="1"/>
</dbReference>
<dbReference type="GO" id="GO:0016491">
    <property type="term" value="F:oxidoreductase activity"/>
    <property type="evidence" value="ECO:0007669"/>
    <property type="project" value="UniProtKB-KW"/>
</dbReference>
<proteinExistence type="predicted"/>
<dbReference type="InterPro" id="IPR051312">
    <property type="entry name" value="Diverse_Substr_Oxidored"/>
</dbReference>
<protein>
    <recommendedName>
        <fullName evidence="8">FAD-binding PCMH-type domain-containing protein</fullName>
    </recommendedName>
</protein>